<dbReference type="InterPro" id="IPR036291">
    <property type="entry name" value="NAD(P)-bd_dom_sf"/>
</dbReference>
<gene>
    <name evidence="3" type="ORF">DCC39_03840</name>
</gene>
<evidence type="ECO:0000256" key="1">
    <source>
        <dbReference type="ARBA" id="ARBA00006484"/>
    </source>
</evidence>
<dbReference type="Pfam" id="PF13561">
    <property type="entry name" value="adh_short_C2"/>
    <property type="match status" value="1"/>
</dbReference>
<keyword evidence="4" id="KW-1185">Reference proteome</keyword>
<dbReference type="PANTHER" id="PTHR42879:SF2">
    <property type="entry name" value="3-OXOACYL-[ACYL-CARRIER-PROTEIN] REDUCTASE FABG"/>
    <property type="match status" value="1"/>
</dbReference>
<dbReference type="EMBL" id="QCZG01000005">
    <property type="protein sequence ID" value="PWA12789.1"/>
    <property type="molecule type" value="Genomic_DNA"/>
</dbReference>
<evidence type="ECO:0000313" key="4">
    <source>
        <dbReference type="Proteomes" id="UP000245998"/>
    </source>
</evidence>
<comment type="caution">
    <text evidence="3">The sequence shown here is derived from an EMBL/GenBank/DDBJ whole genome shotgun (WGS) entry which is preliminary data.</text>
</comment>
<evidence type="ECO:0000313" key="3">
    <source>
        <dbReference type="EMBL" id="PWA12789.1"/>
    </source>
</evidence>
<protein>
    <submittedName>
        <fullName evidence="3">2-deoxy-D-gluconate 3-dehydrogenase</fullName>
    </submittedName>
</protein>
<dbReference type="Gene3D" id="3.40.50.720">
    <property type="entry name" value="NAD(P)-binding Rossmann-like Domain"/>
    <property type="match status" value="1"/>
</dbReference>
<dbReference type="PANTHER" id="PTHR42879">
    <property type="entry name" value="3-OXOACYL-(ACYL-CARRIER-PROTEIN) REDUCTASE"/>
    <property type="match status" value="1"/>
</dbReference>
<dbReference type="GO" id="GO:0016491">
    <property type="term" value="F:oxidoreductase activity"/>
    <property type="evidence" value="ECO:0007669"/>
    <property type="project" value="UniProtKB-KW"/>
</dbReference>
<dbReference type="PRINTS" id="PR00080">
    <property type="entry name" value="SDRFAMILY"/>
</dbReference>
<comment type="similarity">
    <text evidence="1">Belongs to the short-chain dehydrogenases/reductases (SDR) family.</text>
</comment>
<dbReference type="InterPro" id="IPR002347">
    <property type="entry name" value="SDR_fam"/>
</dbReference>
<organism evidence="3 4">
    <name type="scientific">Pueribacillus theae</name>
    <dbReference type="NCBI Taxonomy" id="2171751"/>
    <lineage>
        <taxon>Bacteria</taxon>
        <taxon>Bacillati</taxon>
        <taxon>Bacillota</taxon>
        <taxon>Bacilli</taxon>
        <taxon>Bacillales</taxon>
        <taxon>Bacillaceae</taxon>
        <taxon>Pueribacillus</taxon>
    </lineage>
</organism>
<reference evidence="3 4" key="1">
    <citation type="submission" date="2018-04" db="EMBL/GenBank/DDBJ databases">
        <title>Camelliibacillus theae gen. nov., sp. nov., isolated from Pu'er tea.</title>
        <authorList>
            <person name="Niu L."/>
        </authorList>
    </citation>
    <scope>NUCLEOTIDE SEQUENCE [LARGE SCALE GENOMIC DNA]</scope>
    <source>
        <strain evidence="3 4">T8</strain>
    </source>
</reference>
<dbReference type="FunFam" id="3.40.50.720:FF:000084">
    <property type="entry name" value="Short-chain dehydrogenase reductase"/>
    <property type="match status" value="1"/>
</dbReference>
<sequence>MFSLKGKTAVVTGASRGIGKEIALTLASAGAQVIVTSRNLEKLNGVKQKIESFGGTATAIQADMGDLKRINAFFAEIVERFSKLDLLINNAGTTVLKRAFDILEEDWDNVLNTNLKGLFFASQAAAKLMKETGGGKIVNIASVLGAVGEELAAPYIASKGGVIQLTKALALEWSRFGIQVNAVGPGYVKTEINAELLDNEKAGSHIRNKIPMRRLGSTKEVASGVLYLCSDEASYITGQTLFIDGGWLAQ</sequence>
<accession>A0A2U1K6J4</accession>
<dbReference type="InterPro" id="IPR050259">
    <property type="entry name" value="SDR"/>
</dbReference>
<dbReference type="SUPFAM" id="SSF51735">
    <property type="entry name" value="NAD(P)-binding Rossmann-fold domains"/>
    <property type="match status" value="1"/>
</dbReference>
<dbReference type="NCBIfam" id="NF005559">
    <property type="entry name" value="PRK07231.1"/>
    <property type="match status" value="1"/>
</dbReference>
<name>A0A2U1K6J4_9BACI</name>
<keyword evidence="2" id="KW-0560">Oxidoreductase</keyword>
<evidence type="ECO:0000256" key="2">
    <source>
        <dbReference type="ARBA" id="ARBA00023002"/>
    </source>
</evidence>
<dbReference type="GO" id="GO:0008206">
    <property type="term" value="P:bile acid metabolic process"/>
    <property type="evidence" value="ECO:0007669"/>
    <property type="project" value="UniProtKB-ARBA"/>
</dbReference>
<dbReference type="PRINTS" id="PR00081">
    <property type="entry name" value="GDHRDH"/>
</dbReference>
<dbReference type="AlphaFoldDB" id="A0A2U1K6J4"/>
<dbReference type="Proteomes" id="UP000245998">
    <property type="component" value="Unassembled WGS sequence"/>
</dbReference>
<dbReference type="RefSeq" id="WP_116553570.1">
    <property type="nucleotide sequence ID" value="NZ_QCZG01000005.1"/>
</dbReference>
<proteinExistence type="inferred from homology"/>
<dbReference type="OrthoDB" id="9803333at2"/>